<name>A0A8J2S0R3_9CRUS</name>
<evidence type="ECO:0000256" key="1">
    <source>
        <dbReference type="SAM" id="MobiDB-lite"/>
    </source>
</evidence>
<dbReference type="AlphaFoldDB" id="A0A8J2S0R3"/>
<dbReference type="OrthoDB" id="7487068at2759"/>
<sequence>MSQSDSGDISRPSTATQSKICQTCQISYKGKKDSKFCSRPCFHEFQKSPMQSTQLANCLVQGFGDQDVFSTPNGRNKSKRPLSADNSMYESLSNPKKFRYEDLSSITEDKEISQLDYLNKEAITTKLGAALDFVKLLHERIIKLESELINAKLAFANAIINQFNSKQPFFVCQAPLSQGLPLRPSYAQATRVEPAPVLVANLAKGSTPSDKISLEKMEQLLDSNTGGPVPSSVRQKDSTVFVRLNNPADFDRAKSNLESRQNAILIYDVLRLTFPFLNLISGYAENLTVASSHKIPEIALQNLQLMLNAISRCCSDSKLNLNALKTVLMIFQKQGLNVSHLSICINGVHIQPSPETVFLGFTLDSQLKWVSHLNAKAVAARKAFFGVLSCMRASWGLDRKRIQFLYLTVVEPILLYGCSL</sequence>
<accession>A0A8J2S0R3</accession>
<comment type="caution">
    <text evidence="2">The sequence shown here is derived from an EMBL/GenBank/DDBJ whole genome shotgun (WGS) entry which is preliminary data.</text>
</comment>
<feature type="region of interest" description="Disordered" evidence="1">
    <location>
        <begin position="69"/>
        <end position="89"/>
    </location>
</feature>
<organism evidence="2 3">
    <name type="scientific">Daphnia galeata</name>
    <dbReference type="NCBI Taxonomy" id="27404"/>
    <lineage>
        <taxon>Eukaryota</taxon>
        <taxon>Metazoa</taxon>
        <taxon>Ecdysozoa</taxon>
        <taxon>Arthropoda</taxon>
        <taxon>Crustacea</taxon>
        <taxon>Branchiopoda</taxon>
        <taxon>Diplostraca</taxon>
        <taxon>Cladocera</taxon>
        <taxon>Anomopoda</taxon>
        <taxon>Daphniidae</taxon>
        <taxon>Daphnia</taxon>
    </lineage>
</organism>
<protein>
    <submittedName>
        <fullName evidence="2">Uncharacterized protein</fullName>
    </submittedName>
</protein>
<proteinExistence type="predicted"/>
<keyword evidence="3" id="KW-1185">Reference proteome</keyword>
<evidence type="ECO:0000313" key="3">
    <source>
        <dbReference type="Proteomes" id="UP000789390"/>
    </source>
</evidence>
<reference evidence="2" key="1">
    <citation type="submission" date="2021-11" db="EMBL/GenBank/DDBJ databases">
        <authorList>
            <person name="Schell T."/>
        </authorList>
    </citation>
    <scope>NUCLEOTIDE SEQUENCE</scope>
    <source>
        <strain evidence="2">M5</strain>
    </source>
</reference>
<gene>
    <name evidence="2" type="ORF">DGAL_LOCUS15775</name>
</gene>
<dbReference type="EMBL" id="CAKKLH010000321">
    <property type="protein sequence ID" value="CAH0112064.1"/>
    <property type="molecule type" value="Genomic_DNA"/>
</dbReference>
<evidence type="ECO:0000313" key="2">
    <source>
        <dbReference type="EMBL" id="CAH0112064.1"/>
    </source>
</evidence>
<dbReference type="Proteomes" id="UP000789390">
    <property type="component" value="Unassembled WGS sequence"/>
</dbReference>